<organism evidence="1 2">
    <name type="scientific">Hydrocarboniphaga daqingensis</name>
    <dbReference type="NCBI Taxonomy" id="490188"/>
    <lineage>
        <taxon>Bacteria</taxon>
        <taxon>Pseudomonadati</taxon>
        <taxon>Pseudomonadota</taxon>
        <taxon>Gammaproteobacteria</taxon>
        <taxon>Nevskiales</taxon>
        <taxon>Nevskiaceae</taxon>
        <taxon>Hydrocarboniphaga</taxon>
    </lineage>
</organism>
<dbReference type="OrthoDB" id="7064401at2"/>
<dbReference type="Proteomes" id="UP000199758">
    <property type="component" value="Unassembled WGS sequence"/>
</dbReference>
<gene>
    <name evidence="1" type="ORF">SAMN04488068_2951</name>
</gene>
<evidence type="ECO:0008006" key="3">
    <source>
        <dbReference type="Google" id="ProtNLM"/>
    </source>
</evidence>
<sequence length="104" mass="11908">MQDDARPLLTQLRAQASPLRDLIGHAERIAALDVALRRWTSEPWFQSIRLANIRGDTAVLFATNAAALVPLRYRQQALLDYMREQLRLPCTKLETKVRPKLTGR</sequence>
<dbReference type="EMBL" id="FQWZ01000007">
    <property type="protein sequence ID" value="SHH22401.1"/>
    <property type="molecule type" value="Genomic_DNA"/>
</dbReference>
<evidence type="ECO:0000313" key="2">
    <source>
        <dbReference type="Proteomes" id="UP000199758"/>
    </source>
</evidence>
<protein>
    <recommendedName>
        <fullName evidence="3">DUF721 domain-containing protein</fullName>
    </recommendedName>
</protein>
<proteinExistence type="predicted"/>
<dbReference type="AlphaFoldDB" id="A0A1M5R852"/>
<name>A0A1M5R852_9GAMM</name>
<dbReference type="RefSeq" id="WP_072898628.1">
    <property type="nucleotide sequence ID" value="NZ_FQWZ01000007.1"/>
</dbReference>
<reference evidence="1 2" key="1">
    <citation type="submission" date="2016-11" db="EMBL/GenBank/DDBJ databases">
        <authorList>
            <person name="Jaros S."/>
            <person name="Januszkiewicz K."/>
            <person name="Wedrychowicz H."/>
        </authorList>
    </citation>
    <scope>NUCLEOTIDE SEQUENCE [LARGE SCALE GENOMIC DNA]</scope>
    <source>
        <strain evidence="1 2">CGMCC 1.7049</strain>
    </source>
</reference>
<evidence type="ECO:0000313" key="1">
    <source>
        <dbReference type="EMBL" id="SHH22401.1"/>
    </source>
</evidence>
<accession>A0A1M5R852</accession>
<keyword evidence="2" id="KW-1185">Reference proteome</keyword>